<gene>
    <name evidence="3" type="ORF">LCGC14_1262110</name>
</gene>
<dbReference type="PANTHER" id="PTHR45909:SF1">
    <property type="entry name" value="ADP-RIBOSYLATION FACTOR-RELATED PROTEIN 1"/>
    <property type="match status" value="1"/>
</dbReference>
<evidence type="ECO:0000256" key="2">
    <source>
        <dbReference type="ARBA" id="ARBA00023134"/>
    </source>
</evidence>
<dbReference type="InterPro" id="IPR027417">
    <property type="entry name" value="P-loop_NTPase"/>
</dbReference>
<dbReference type="GO" id="GO:0005794">
    <property type="term" value="C:Golgi apparatus"/>
    <property type="evidence" value="ECO:0007669"/>
    <property type="project" value="TreeGrafter"/>
</dbReference>
<dbReference type="GO" id="GO:0043001">
    <property type="term" value="P:Golgi to plasma membrane protein transport"/>
    <property type="evidence" value="ECO:0007669"/>
    <property type="project" value="TreeGrafter"/>
</dbReference>
<comment type="caution">
    <text evidence="3">The sequence shown here is derived from an EMBL/GenBank/DDBJ whole genome shotgun (WGS) entry which is preliminary data.</text>
</comment>
<dbReference type="GO" id="GO:0005525">
    <property type="term" value="F:GTP binding"/>
    <property type="evidence" value="ECO:0007669"/>
    <property type="project" value="UniProtKB-KW"/>
</dbReference>
<proteinExistence type="predicted"/>
<dbReference type="GO" id="GO:0006886">
    <property type="term" value="P:intracellular protein transport"/>
    <property type="evidence" value="ECO:0007669"/>
    <property type="project" value="TreeGrafter"/>
</dbReference>
<dbReference type="AlphaFoldDB" id="A0A0F9NH38"/>
<keyword evidence="2" id="KW-0342">GTP-binding</keyword>
<dbReference type="InterPro" id="IPR024156">
    <property type="entry name" value="Small_GTPase_ARF"/>
</dbReference>
<evidence type="ECO:0000313" key="3">
    <source>
        <dbReference type="EMBL" id="KKM88100.1"/>
    </source>
</evidence>
<reference evidence="3" key="1">
    <citation type="journal article" date="2015" name="Nature">
        <title>Complex archaea that bridge the gap between prokaryotes and eukaryotes.</title>
        <authorList>
            <person name="Spang A."/>
            <person name="Saw J.H."/>
            <person name="Jorgensen S.L."/>
            <person name="Zaremba-Niedzwiedzka K."/>
            <person name="Martijn J."/>
            <person name="Lind A.E."/>
            <person name="van Eijk R."/>
            <person name="Schleper C."/>
            <person name="Guy L."/>
            <person name="Ettema T.J."/>
        </authorList>
    </citation>
    <scope>NUCLEOTIDE SEQUENCE</scope>
</reference>
<dbReference type="GO" id="GO:0034067">
    <property type="term" value="P:protein localization to Golgi apparatus"/>
    <property type="evidence" value="ECO:0007669"/>
    <property type="project" value="TreeGrafter"/>
</dbReference>
<dbReference type="Pfam" id="PF04670">
    <property type="entry name" value="Gtr1_RagA"/>
    <property type="match status" value="1"/>
</dbReference>
<organism evidence="3">
    <name type="scientific">marine sediment metagenome</name>
    <dbReference type="NCBI Taxonomy" id="412755"/>
    <lineage>
        <taxon>unclassified sequences</taxon>
        <taxon>metagenomes</taxon>
        <taxon>ecological metagenomes</taxon>
    </lineage>
</organism>
<dbReference type="Gene3D" id="3.40.50.300">
    <property type="entry name" value="P-loop containing nucleotide triphosphate hydrolases"/>
    <property type="match status" value="1"/>
</dbReference>
<keyword evidence="1" id="KW-0547">Nucleotide-binding</keyword>
<dbReference type="PANTHER" id="PTHR45909">
    <property type="entry name" value="ADP-RIBOSYLATION FACTOR-RELATED PROTEIN 1"/>
    <property type="match status" value="1"/>
</dbReference>
<dbReference type="EMBL" id="LAZR01007008">
    <property type="protein sequence ID" value="KKM88100.1"/>
    <property type="molecule type" value="Genomic_DNA"/>
</dbReference>
<dbReference type="GO" id="GO:0003924">
    <property type="term" value="F:GTPase activity"/>
    <property type="evidence" value="ECO:0007669"/>
    <property type="project" value="TreeGrafter"/>
</dbReference>
<dbReference type="SUPFAM" id="SSF52540">
    <property type="entry name" value="P-loop containing nucleoside triphosphate hydrolases"/>
    <property type="match status" value="1"/>
</dbReference>
<evidence type="ECO:0000256" key="1">
    <source>
        <dbReference type="ARBA" id="ARBA00022741"/>
    </source>
</evidence>
<accession>A0A0F9NH38</accession>
<protein>
    <submittedName>
        <fullName evidence="3">Uncharacterized protein</fullName>
    </submittedName>
</protein>
<name>A0A0F9NH38_9ZZZZ</name>
<sequence length="505" mass="58489">MSLIMDDLIKSSLFSGFIFSAYGELGPQPIYIFPEYITEKELERLKEQNVEQKNLTLTLRDVTQISIKNLSLFISDQEFSSQEANYELQYFAILPYPDFNATSLTFFHYINNNFSETPTATAFSILVNENNRSFLYNNINRLKPVIIKFFESFDKNLVKNYPPQEEIKSFFITLFEELNDIEKNPSTPITSHRKLKILFCGLDDSGKTSFLLSIDRKYSKLIGLKPSTGANIKSIEALGATIFLWDLAGQKKFRTKYLDKAEIYLYEADLIFYFIDIKNNRRFEESIDYLLKIKSVLNKFNQSTPIVYVLSKGDSDIINSREIKENIKIIKGMLKDISTEEPLEYFITSIFQIFTILRAFSSGISKLSPNRNLINHNLKIFSNATKTYLTLLLSNDGLVLADFYSSRASKLTKISKSEELVNVFEVTAPQFAMLFKIFSKFKALRKEEAIFKVADSIILFKKIQVADNNMFILFLIDNEKRKEKIYSKLPDFLIHTKDLLLRFIA</sequence>
<dbReference type="InterPro" id="IPR006762">
    <property type="entry name" value="Gtr1_RagA"/>
</dbReference>